<dbReference type="PANTHER" id="PTHR22948:SF29">
    <property type="entry name" value="FI02030P-RELATED"/>
    <property type="match status" value="1"/>
</dbReference>
<feature type="region of interest" description="Disordered" evidence="1">
    <location>
        <begin position="137"/>
        <end position="165"/>
    </location>
</feature>
<feature type="compositionally biased region" description="Acidic residues" evidence="1">
    <location>
        <begin position="100"/>
        <end position="110"/>
    </location>
</feature>
<name>A0ABP1QIW8_9HEXA</name>
<dbReference type="EMBL" id="CAXLJM020000036">
    <property type="protein sequence ID" value="CAL8105015.1"/>
    <property type="molecule type" value="Genomic_DNA"/>
</dbReference>
<dbReference type="Gene3D" id="2.30.30.140">
    <property type="match status" value="1"/>
</dbReference>
<dbReference type="InterPro" id="IPR050621">
    <property type="entry name" value="Tudor_domain_containing"/>
</dbReference>
<dbReference type="InterPro" id="IPR035437">
    <property type="entry name" value="SNase_OB-fold_sf"/>
</dbReference>
<protein>
    <recommendedName>
        <fullName evidence="2">Tudor domain-containing protein</fullName>
    </recommendedName>
</protein>
<feature type="compositionally biased region" description="Low complexity" evidence="1">
    <location>
        <begin position="499"/>
        <end position="514"/>
    </location>
</feature>
<evidence type="ECO:0000313" key="4">
    <source>
        <dbReference type="Proteomes" id="UP001642540"/>
    </source>
</evidence>
<keyword evidence="4" id="KW-1185">Reference proteome</keyword>
<evidence type="ECO:0000256" key="1">
    <source>
        <dbReference type="SAM" id="MobiDB-lite"/>
    </source>
</evidence>
<dbReference type="Proteomes" id="UP001642540">
    <property type="component" value="Unassembled WGS sequence"/>
</dbReference>
<evidence type="ECO:0000259" key="2">
    <source>
        <dbReference type="PROSITE" id="PS50304"/>
    </source>
</evidence>
<feature type="compositionally biased region" description="Polar residues" evidence="1">
    <location>
        <begin position="1"/>
        <end position="10"/>
    </location>
</feature>
<sequence length="536" mass="59842">MASGNSGQSDNEIRQNILGETPPPLYDGPNVDIHPPIIPDSDNEEPRQPPVSTEQPRRNRFARASALWSPLYGIPRLNRNRDRLPLFTEPEAFNQQTEGAEGEDDPDENPPNEGGHVPENSFGNAFLLVDLEEYSLSEDSRSMPSLEGSSGPPASPTNVVDDDSSRPYPTYITSLPIKPKFPAGSIFYAFVTSVETPFDFTLIPADYTPDGLSNFMTDSAYWDNGTEHQLAEGTKYTFTSNMDLLHHGRSGMRLVRRHLPEYNSSLLTCMAPVFQLENQLHQFMERGSRYLDYQSSSFEVEIELVAIMDEDSQWHRAVVVAFNEMNEDSTGQPGMVTVRLIDHGDIQVVPLRNVCRLPQEFANLPCRLYSCSTTGIISTRRDSEWTSESKRVFRKHIQYQKVLVCVQKPPIWDEYLGATSSFERNPYLVRVGVQAENNRVVDASIHMVKIGQALPFNDYNMEIYPECEDGLHHVKYDFIARWLENLTTQQNLESGAPGGSPAPTSDSSSSQPNAAEEEEPTVAPDVGASQAGQGSS</sequence>
<reference evidence="3 4" key="1">
    <citation type="submission" date="2024-08" db="EMBL/GenBank/DDBJ databases">
        <authorList>
            <person name="Cucini C."/>
            <person name="Frati F."/>
        </authorList>
    </citation>
    <scope>NUCLEOTIDE SEQUENCE [LARGE SCALE GENOMIC DNA]</scope>
</reference>
<organism evidence="3 4">
    <name type="scientific">Orchesella dallaii</name>
    <dbReference type="NCBI Taxonomy" id="48710"/>
    <lineage>
        <taxon>Eukaryota</taxon>
        <taxon>Metazoa</taxon>
        <taxon>Ecdysozoa</taxon>
        <taxon>Arthropoda</taxon>
        <taxon>Hexapoda</taxon>
        <taxon>Collembola</taxon>
        <taxon>Entomobryomorpha</taxon>
        <taxon>Entomobryoidea</taxon>
        <taxon>Orchesellidae</taxon>
        <taxon>Orchesellinae</taxon>
        <taxon>Orchesella</taxon>
    </lineage>
</organism>
<dbReference type="PANTHER" id="PTHR22948">
    <property type="entry name" value="TUDOR DOMAIN CONTAINING PROTEIN"/>
    <property type="match status" value="1"/>
</dbReference>
<feature type="domain" description="Tudor" evidence="2">
    <location>
        <begin position="297"/>
        <end position="364"/>
    </location>
</feature>
<dbReference type="InterPro" id="IPR002999">
    <property type="entry name" value="Tudor"/>
</dbReference>
<dbReference type="SUPFAM" id="SSF63748">
    <property type="entry name" value="Tudor/PWWP/MBT"/>
    <property type="match status" value="1"/>
</dbReference>
<dbReference type="Gene3D" id="2.40.50.90">
    <property type="match status" value="1"/>
</dbReference>
<proteinExistence type="predicted"/>
<feature type="region of interest" description="Disordered" evidence="1">
    <location>
        <begin position="491"/>
        <end position="536"/>
    </location>
</feature>
<comment type="caution">
    <text evidence="3">The sequence shown here is derived from an EMBL/GenBank/DDBJ whole genome shotgun (WGS) entry which is preliminary data.</text>
</comment>
<feature type="region of interest" description="Disordered" evidence="1">
    <location>
        <begin position="1"/>
        <end position="62"/>
    </location>
</feature>
<evidence type="ECO:0000313" key="3">
    <source>
        <dbReference type="EMBL" id="CAL8105015.1"/>
    </source>
</evidence>
<dbReference type="PROSITE" id="PS50304">
    <property type="entry name" value="TUDOR"/>
    <property type="match status" value="1"/>
</dbReference>
<dbReference type="Pfam" id="PF00567">
    <property type="entry name" value="TUDOR"/>
    <property type="match status" value="1"/>
</dbReference>
<feature type="region of interest" description="Disordered" evidence="1">
    <location>
        <begin position="94"/>
        <end position="121"/>
    </location>
</feature>
<gene>
    <name evidence="3" type="ORF">ODALV1_LOCUS11930</name>
</gene>
<accession>A0ABP1QIW8</accession>